<feature type="chain" id="PRO_5001705614" description="sterol 3beta-glucosyltransferase" evidence="8">
    <location>
        <begin position="23"/>
        <end position="1010"/>
    </location>
</feature>
<dbReference type="FunFam" id="3.40.50.2000:FF:000009">
    <property type="entry name" value="Sterol 3-beta-glucosyltransferase UGT80A2"/>
    <property type="match status" value="1"/>
</dbReference>
<comment type="similarity">
    <text evidence="1">Belongs to the glycosyltransferase 28 family.</text>
</comment>
<sequence>MNTHVFKIVSALASLSYTTVNASICTDKNVDENDAEIFFRDPSLTQHANVGHSREQSVIEENADYEKKIKEIFELSENDHFISEYPCWLVRNVFVKGVLFLTRFSLCFYATLPSEQGQTLKAGWLMKKNRSAAIFTSYWFILNNETMRYYESSNDIYSPLGSLDLKTISNVKRISSVSFKIVALGKRWIFQADSEVALDEWLMSIEAATFKAKNLGDSIKIVIPYSFITEISLSCPATIREALIVKISDEQNVTDEYYFAYFQSTDIAYQDLSFLYKEYRRNEYKSNRRKDRLSDTTLGDSQSFEEEKPSKNILTFTTNLFIPTVKFIQRNFLFISRSDRAALEKDLRKIFALPESESVIDGKIFITPNYVGFISRVTGIQTKVLIPLRDIETKQVTVYQGVIFKGLYIGTKDLRNFYFDFFSFDSKMKCIDTLCKCVGELQSKEKDGISDKLSLYFKSLITTTADNVILDDLANKNITPLVFVQPLKVAIRPKPMHITCLTIGTRGDVQPFIALCKCRIVTHLEYKHKMKCIDTLCKCVGELQSKEKDGISDKLSLYFKSLITTTADNVILDDLANKNITPLVFVQPLKVAIRPKPMHITCLTIGTRGDVQPFIALCKQWIESHGIEFASIGGNPAELISLCVENGMFTVKFFREGVRKFRDWVDELLVSAWEACQGTDAIIESPTAMAGMHIAEKLEIPYFCAFTMPWTRTTVYPHPFATTETPLGGGFNYMSYMLFQQVFWKGRASQTNKWRKETLNLKPIGFINIDDLSIPYLYCFSSLVAPQPHDWHDWVHITGYWNLDNPENKWEPPKALIDFLSTDDKVIYIGFGSIVVDDTNELITQIINGVKKSGLKAIVCKGWSGRKENPSDDVIQFPEFIYCIDSVPHDWLFPQMACVVHHGGAGTTSAGMRAGVPTVIKPFFGDQFFWAQRVQELGVGCSMKKLDRLGEAIKYVTSDPAIIEKSKQMGAKLREENGVDNAINIFYRDLEMSRNQIRNIKEQNSKANYP</sequence>
<reference evidence="10 11" key="1">
    <citation type="journal article" date="2013" name="Curr. Biol.">
        <title>Shared signatures of parasitism and phylogenomics unite Cryptomycota and microsporidia.</title>
        <authorList>
            <person name="James T.Y."/>
            <person name="Pelin A."/>
            <person name="Bonen L."/>
            <person name="Ahrendt S."/>
            <person name="Sain D."/>
            <person name="Corradi N."/>
            <person name="Stajich J.E."/>
        </authorList>
    </citation>
    <scope>NUCLEOTIDE SEQUENCE [LARGE SCALE GENOMIC DNA]</scope>
    <source>
        <strain evidence="10 11">CSF55</strain>
    </source>
</reference>
<comment type="catalytic activity">
    <reaction evidence="7">
        <text>a sterol + UDP-alpha-D-glucose = a sterol 3-beta-D-glucoside + UDP + H(+)</text>
        <dbReference type="Rhea" id="RHEA:22724"/>
        <dbReference type="ChEBI" id="CHEBI:15378"/>
        <dbReference type="ChEBI" id="CHEBI:15889"/>
        <dbReference type="ChEBI" id="CHEBI:37424"/>
        <dbReference type="ChEBI" id="CHEBI:58223"/>
        <dbReference type="ChEBI" id="CHEBI:58885"/>
        <dbReference type="EC" id="2.4.1.173"/>
    </reaction>
    <physiologicalReaction direction="left-to-right" evidence="7">
        <dbReference type="Rhea" id="RHEA:22725"/>
    </physiologicalReaction>
</comment>
<dbReference type="GO" id="GO:0016125">
    <property type="term" value="P:sterol metabolic process"/>
    <property type="evidence" value="ECO:0007669"/>
    <property type="project" value="TreeGrafter"/>
</dbReference>
<proteinExistence type="inferred from homology"/>
<evidence type="ECO:0000256" key="7">
    <source>
        <dbReference type="ARBA" id="ARBA00049453"/>
    </source>
</evidence>
<organism evidence="10 11">
    <name type="scientific">Rozella allomycis (strain CSF55)</name>
    <dbReference type="NCBI Taxonomy" id="988480"/>
    <lineage>
        <taxon>Eukaryota</taxon>
        <taxon>Fungi</taxon>
        <taxon>Fungi incertae sedis</taxon>
        <taxon>Cryptomycota</taxon>
        <taxon>Cryptomycota incertae sedis</taxon>
        <taxon>Rozella</taxon>
    </lineage>
</organism>
<dbReference type="STRING" id="988480.A0A075AWY5"/>
<evidence type="ECO:0000256" key="5">
    <source>
        <dbReference type="ARBA" id="ARBA00029843"/>
    </source>
</evidence>
<dbReference type="OrthoDB" id="10261837at2759"/>
<keyword evidence="8" id="KW-0732">Signal</keyword>
<dbReference type="InterPro" id="IPR002213">
    <property type="entry name" value="UDP_glucos_trans"/>
</dbReference>
<keyword evidence="3" id="KW-0328">Glycosyltransferase</keyword>
<gene>
    <name evidence="10" type="ORF">O9G_002443</name>
</gene>
<dbReference type="SUPFAM" id="SSF53756">
    <property type="entry name" value="UDP-Glycosyltransferase/glycogen phosphorylase"/>
    <property type="match status" value="1"/>
</dbReference>
<evidence type="ECO:0000313" key="11">
    <source>
        <dbReference type="Proteomes" id="UP000030755"/>
    </source>
</evidence>
<dbReference type="HOGENOM" id="CLU_000537_6_0_1"/>
<dbReference type="Pfam" id="PF02893">
    <property type="entry name" value="GRAM"/>
    <property type="match status" value="2"/>
</dbReference>
<feature type="signal peptide" evidence="8">
    <location>
        <begin position="1"/>
        <end position="22"/>
    </location>
</feature>
<feature type="domain" description="PH" evidence="9">
    <location>
        <begin position="118"/>
        <end position="210"/>
    </location>
</feature>
<dbReference type="InterPro" id="IPR001849">
    <property type="entry name" value="PH_domain"/>
</dbReference>
<dbReference type="AlphaFoldDB" id="A0A075AWY5"/>
<evidence type="ECO:0000256" key="4">
    <source>
        <dbReference type="ARBA" id="ARBA00022679"/>
    </source>
</evidence>
<dbReference type="InterPro" id="IPR004182">
    <property type="entry name" value="GRAM"/>
</dbReference>
<dbReference type="InterPro" id="IPR004276">
    <property type="entry name" value="GlycoTrans_28_N"/>
</dbReference>
<evidence type="ECO:0000259" key="9">
    <source>
        <dbReference type="PROSITE" id="PS50003"/>
    </source>
</evidence>
<dbReference type="PROSITE" id="PS50003">
    <property type="entry name" value="PH_DOMAIN"/>
    <property type="match status" value="1"/>
</dbReference>
<dbReference type="Gene3D" id="3.40.50.2000">
    <property type="entry name" value="Glycogen Phosphorylase B"/>
    <property type="match status" value="3"/>
</dbReference>
<dbReference type="Pfam" id="PF03033">
    <property type="entry name" value="Glyco_transf_28"/>
    <property type="match status" value="1"/>
</dbReference>
<evidence type="ECO:0000256" key="2">
    <source>
        <dbReference type="ARBA" id="ARBA00012650"/>
    </source>
</evidence>
<dbReference type="PANTHER" id="PTHR48050:SF25">
    <property type="entry name" value="STEROL 3-BETA-GLUCOSYLTRANSFERASE"/>
    <property type="match status" value="1"/>
</dbReference>
<evidence type="ECO:0000256" key="1">
    <source>
        <dbReference type="ARBA" id="ARBA00006962"/>
    </source>
</evidence>
<dbReference type="InterPro" id="IPR010610">
    <property type="entry name" value="EryCIII-like_C"/>
</dbReference>
<dbReference type="CDD" id="cd03784">
    <property type="entry name" value="GT1_Gtf-like"/>
    <property type="match status" value="1"/>
</dbReference>
<dbReference type="InterPro" id="IPR050426">
    <property type="entry name" value="Glycosyltransferase_28"/>
</dbReference>
<evidence type="ECO:0000313" key="10">
    <source>
        <dbReference type="EMBL" id="EPZ34845.1"/>
    </source>
</evidence>
<dbReference type="FunFam" id="3.40.50.2000:FF:000029">
    <property type="entry name" value="Sterol 3-beta-glucosyltransferase"/>
    <property type="match status" value="1"/>
</dbReference>
<dbReference type="GO" id="GO:0016906">
    <property type="term" value="F:sterol 3-beta-glucosyltransferase activity"/>
    <property type="evidence" value="ECO:0007669"/>
    <property type="project" value="UniProtKB-EC"/>
</dbReference>
<dbReference type="Pfam" id="PF06722">
    <property type="entry name" value="EryCIII-like_C"/>
    <property type="match status" value="1"/>
</dbReference>
<dbReference type="PANTHER" id="PTHR48050">
    <property type="entry name" value="STEROL 3-BETA-GLUCOSYLTRANSFERASE"/>
    <property type="match status" value="1"/>
</dbReference>
<dbReference type="EC" id="2.4.1.173" evidence="2"/>
<keyword evidence="11" id="KW-1185">Reference proteome</keyword>
<evidence type="ECO:0000256" key="3">
    <source>
        <dbReference type="ARBA" id="ARBA00022676"/>
    </source>
</evidence>
<dbReference type="SMART" id="SM00568">
    <property type="entry name" value="GRAM"/>
    <property type="match status" value="2"/>
</dbReference>
<dbReference type="Pfam" id="PF00169">
    <property type="entry name" value="PH"/>
    <property type="match status" value="1"/>
</dbReference>
<dbReference type="GO" id="GO:0005975">
    <property type="term" value="P:carbohydrate metabolic process"/>
    <property type="evidence" value="ECO:0007669"/>
    <property type="project" value="InterPro"/>
</dbReference>
<keyword evidence="4 10" id="KW-0808">Transferase</keyword>
<dbReference type="SUPFAM" id="SSF50729">
    <property type="entry name" value="PH domain-like"/>
    <property type="match status" value="1"/>
</dbReference>
<comment type="catalytic activity">
    <reaction evidence="6">
        <text>ergosterol + UDP-alpha-D-glucose = ergosteryl 3-beta-D-glucoside + UDP + H(+)</text>
        <dbReference type="Rhea" id="RHEA:61836"/>
        <dbReference type="ChEBI" id="CHEBI:15378"/>
        <dbReference type="ChEBI" id="CHEBI:16933"/>
        <dbReference type="ChEBI" id="CHEBI:52973"/>
        <dbReference type="ChEBI" id="CHEBI:58223"/>
        <dbReference type="ChEBI" id="CHEBI:58885"/>
    </reaction>
    <physiologicalReaction direction="left-to-right" evidence="6">
        <dbReference type="Rhea" id="RHEA:61837"/>
    </physiologicalReaction>
</comment>
<dbReference type="InterPro" id="IPR011993">
    <property type="entry name" value="PH-like_dom_sf"/>
</dbReference>
<name>A0A075AWY5_ROZAC</name>
<dbReference type="SMART" id="SM00233">
    <property type="entry name" value="PH"/>
    <property type="match status" value="1"/>
</dbReference>
<accession>A0A075AWY5</accession>
<protein>
    <recommendedName>
        <fullName evidence="2">sterol 3beta-glucosyltransferase</fullName>
        <ecNumber evidence="2">2.4.1.173</ecNumber>
    </recommendedName>
    <alternativeName>
        <fullName evidence="5">Autophagy-related protein 26</fullName>
    </alternativeName>
</protein>
<dbReference type="Gene3D" id="2.30.29.30">
    <property type="entry name" value="Pleckstrin-homology domain (PH domain)/Phosphotyrosine-binding domain (PTB)"/>
    <property type="match status" value="2"/>
</dbReference>
<evidence type="ECO:0000256" key="8">
    <source>
        <dbReference type="SAM" id="SignalP"/>
    </source>
</evidence>
<dbReference type="OMA" id="SAMAGFH"/>
<evidence type="ECO:0000256" key="6">
    <source>
        <dbReference type="ARBA" id="ARBA00047886"/>
    </source>
</evidence>
<dbReference type="Proteomes" id="UP000030755">
    <property type="component" value="Unassembled WGS sequence"/>
</dbReference>
<dbReference type="EMBL" id="KE560907">
    <property type="protein sequence ID" value="EPZ34845.1"/>
    <property type="molecule type" value="Genomic_DNA"/>
</dbReference>